<proteinExistence type="predicted"/>
<dbReference type="STRING" id="74649.A0A2P6RMZ4"/>
<evidence type="ECO:0000256" key="1">
    <source>
        <dbReference type="ARBA" id="ARBA00004123"/>
    </source>
</evidence>
<dbReference type="Gene3D" id="2.40.330.10">
    <property type="entry name" value="DNA-binding pseudobarrel domain"/>
    <property type="match status" value="3"/>
</dbReference>
<dbReference type="SMART" id="SM01019">
    <property type="entry name" value="B3"/>
    <property type="match status" value="3"/>
</dbReference>
<reference evidence="8 9" key="1">
    <citation type="journal article" date="2018" name="Nat. Genet.">
        <title>The Rosa genome provides new insights in the design of modern roses.</title>
        <authorList>
            <person name="Bendahmane M."/>
        </authorList>
    </citation>
    <scope>NUCLEOTIDE SEQUENCE [LARGE SCALE GENOMIC DNA]</scope>
    <source>
        <strain evidence="9">cv. Old Blush</strain>
    </source>
</reference>
<evidence type="ECO:0000259" key="7">
    <source>
        <dbReference type="PROSITE" id="PS50863"/>
    </source>
</evidence>
<evidence type="ECO:0000256" key="3">
    <source>
        <dbReference type="ARBA" id="ARBA00023125"/>
    </source>
</evidence>
<dbReference type="PROSITE" id="PS50863">
    <property type="entry name" value="B3"/>
    <property type="match status" value="3"/>
</dbReference>
<dbReference type="InterPro" id="IPR003340">
    <property type="entry name" value="B3_DNA-bd"/>
</dbReference>
<dbReference type="InterPro" id="IPR015300">
    <property type="entry name" value="DNA-bd_pseudobarrel_sf"/>
</dbReference>
<feature type="domain" description="TF-B3" evidence="7">
    <location>
        <begin position="265"/>
        <end position="366"/>
    </location>
</feature>
<comment type="subcellular location">
    <subcellularLocation>
        <location evidence="1">Nucleus</location>
    </subcellularLocation>
</comment>
<keyword evidence="2" id="KW-0805">Transcription regulation</keyword>
<evidence type="ECO:0000313" key="9">
    <source>
        <dbReference type="Proteomes" id="UP000238479"/>
    </source>
</evidence>
<dbReference type="AlphaFoldDB" id="A0A2P6RMZ4"/>
<dbReference type="EMBL" id="PDCK01000040">
    <property type="protein sequence ID" value="PRQ47790.1"/>
    <property type="molecule type" value="Genomic_DNA"/>
</dbReference>
<dbReference type="PANTHER" id="PTHR31920">
    <property type="entry name" value="B3 DOMAIN-CONTAINING"/>
    <property type="match status" value="1"/>
</dbReference>
<feature type="region of interest" description="Disordered" evidence="6">
    <location>
        <begin position="173"/>
        <end position="192"/>
    </location>
</feature>
<gene>
    <name evidence="8" type="ORF">RchiOBHm_Chr2g0103541</name>
</gene>
<keyword evidence="9" id="KW-1185">Reference proteome</keyword>
<dbReference type="GO" id="GO:0003677">
    <property type="term" value="F:DNA binding"/>
    <property type="evidence" value="ECO:0007669"/>
    <property type="project" value="UniProtKB-KW"/>
</dbReference>
<dbReference type="Gramene" id="PRQ47790">
    <property type="protein sequence ID" value="PRQ47790"/>
    <property type="gene ID" value="RchiOBHm_Chr2g0103541"/>
</dbReference>
<keyword evidence="3" id="KW-0238">DNA-binding</keyword>
<feature type="domain" description="TF-B3" evidence="7">
    <location>
        <begin position="413"/>
        <end position="508"/>
    </location>
</feature>
<organism evidence="8 9">
    <name type="scientific">Rosa chinensis</name>
    <name type="common">China rose</name>
    <dbReference type="NCBI Taxonomy" id="74649"/>
    <lineage>
        <taxon>Eukaryota</taxon>
        <taxon>Viridiplantae</taxon>
        <taxon>Streptophyta</taxon>
        <taxon>Embryophyta</taxon>
        <taxon>Tracheophyta</taxon>
        <taxon>Spermatophyta</taxon>
        <taxon>Magnoliopsida</taxon>
        <taxon>eudicotyledons</taxon>
        <taxon>Gunneridae</taxon>
        <taxon>Pentapetalae</taxon>
        <taxon>rosids</taxon>
        <taxon>fabids</taxon>
        <taxon>Rosales</taxon>
        <taxon>Rosaceae</taxon>
        <taxon>Rosoideae</taxon>
        <taxon>Rosoideae incertae sedis</taxon>
        <taxon>Rosa</taxon>
    </lineage>
</organism>
<keyword evidence="5" id="KW-0539">Nucleus</keyword>
<keyword evidence="4" id="KW-0804">Transcription</keyword>
<comment type="caution">
    <text evidence="8">The sequence shown here is derived from an EMBL/GenBank/DDBJ whole genome shotgun (WGS) entry which is preliminary data.</text>
</comment>
<accession>A0A2P6RMZ4</accession>
<feature type="domain" description="TF-B3" evidence="7">
    <location>
        <begin position="46"/>
        <end position="122"/>
    </location>
</feature>
<name>A0A2P6RMZ4_ROSCH</name>
<evidence type="ECO:0000256" key="6">
    <source>
        <dbReference type="SAM" id="MobiDB-lite"/>
    </source>
</evidence>
<dbReference type="Pfam" id="PF02362">
    <property type="entry name" value="B3"/>
    <property type="match status" value="3"/>
</dbReference>
<dbReference type="CDD" id="cd10017">
    <property type="entry name" value="B3_DNA"/>
    <property type="match status" value="3"/>
</dbReference>
<dbReference type="SUPFAM" id="SSF101936">
    <property type="entry name" value="DNA-binding pseudobarrel domain"/>
    <property type="match status" value="3"/>
</dbReference>
<dbReference type="InterPro" id="IPR050655">
    <property type="entry name" value="Plant_B3_domain"/>
</dbReference>
<evidence type="ECO:0000313" key="8">
    <source>
        <dbReference type="EMBL" id="PRQ47790.1"/>
    </source>
</evidence>
<protein>
    <submittedName>
        <fullName evidence="8">Putative transcription factor B3-Domain family</fullName>
    </submittedName>
</protein>
<evidence type="ECO:0000256" key="2">
    <source>
        <dbReference type="ARBA" id="ARBA00023015"/>
    </source>
</evidence>
<evidence type="ECO:0000256" key="4">
    <source>
        <dbReference type="ARBA" id="ARBA00023163"/>
    </source>
</evidence>
<dbReference type="GO" id="GO:0005634">
    <property type="term" value="C:nucleus"/>
    <property type="evidence" value="ECO:0007669"/>
    <property type="project" value="UniProtKB-SubCell"/>
</dbReference>
<dbReference type="PANTHER" id="PTHR31920:SF108">
    <property type="entry name" value="B3 DOMAIN-CONTAINING TRANSCRIPTION FACTOR VRN1-LIKE"/>
    <property type="match status" value="1"/>
</dbReference>
<evidence type="ECO:0000256" key="5">
    <source>
        <dbReference type="ARBA" id="ARBA00023242"/>
    </source>
</evidence>
<sequence>MVSPGQQTFCATTPHFFKVILDDNSRDLKLVIVPLFLGTHFVVQKIPKKFLIKYGEDLLNTVCLKLPSGSEWEVELIRCKGKAWFEKGWPEFSRFCCLDCGNFLVFRYEGNSTFEACIFDRTATEIDYPITVPKIYEDENDDLSIEILEFPPCPKTREKPSLLYPDYPLCKKMRPSSSTRSDRISENESAQPDSMVLFEKSMPNKDSHCSNSEMKGKGDFLAKKNTAGGSSCTPRFLKQTVDHEVIENAIAHQRATAFKLDDNPFFKISMKPSNIHKSILSLPSEFSKRHLIKLPAGIATLQVSSGRTSSVKTWSVKFKYDFENSKAQLLNGWSAFVRDNNLKVRDVCGFILMDRIELLFEVALPNVEAPNFPSPPVKKPIISGQVTHWPSSSLRDSRVNLEAGNKFVPKNPYFLVTLGSLHKEKSNVSVPAAFVKSFIKEANQTLKLQVKDRSWPVKVIRFGKNSAKFSGGWAAFAKENGLEKGDVCIFELMEINDIVLKVHIFRCRLKI</sequence>
<dbReference type="Proteomes" id="UP000238479">
    <property type="component" value="Chromosome 2"/>
</dbReference>